<accession>A0A8S8XC65</accession>
<dbReference type="InterPro" id="IPR001633">
    <property type="entry name" value="EAL_dom"/>
</dbReference>
<dbReference type="EMBL" id="BOPV01000001">
    <property type="protein sequence ID" value="GIL38830.1"/>
    <property type="molecule type" value="Genomic_DNA"/>
</dbReference>
<dbReference type="Gene3D" id="3.20.20.450">
    <property type="entry name" value="EAL domain"/>
    <property type="match status" value="1"/>
</dbReference>
<dbReference type="GO" id="GO:0071111">
    <property type="term" value="F:cyclic-guanylate-specific phosphodiesterase activity"/>
    <property type="evidence" value="ECO:0007669"/>
    <property type="project" value="InterPro"/>
</dbReference>
<name>A0A8S8XC65_9PROT</name>
<dbReference type="CDD" id="cd01948">
    <property type="entry name" value="EAL"/>
    <property type="match status" value="1"/>
</dbReference>
<dbReference type="PANTHER" id="PTHR33121">
    <property type="entry name" value="CYCLIC DI-GMP PHOSPHODIESTERASE PDEF"/>
    <property type="match status" value="1"/>
</dbReference>
<dbReference type="AlphaFoldDB" id="A0A8S8XC65"/>
<dbReference type="Proteomes" id="UP000681075">
    <property type="component" value="Unassembled WGS sequence"/>
</dbReference>
<reference evidence="2" key="1">
    <citation type="submission" date="2021-02" db="EMBL/GenBank/DDBJ databases">
        <title>Genome sequence of Rhodospirillales sp. strain TMPK1 isolated from soil.</title>
        <authorList>
            <person name="Nakai R."/>
            <person name="Kusada H."/>
            <person name="Tamaki H."/>
        </authorList>
    </citation>
    <scope>NUCLEOTIDE SEQUENCE</scope>
    <source>
        <strain evidence="2">TMPK1</strain>
    </source>
</reference>
<evidence type="ECO:0000313" key="2">
    <source>
        <dbReference type="EMBL" id="GIL38830.1"/>
    </source>
</evidence>
<gene>
    <name evidence="2" type="ORF">TMPK1_10670</name>
</gene>
<feature type="domain" description="EAL" evidence="1">
    <location>
        <begin position="95"/>
        <end position="344"/>
    </location>
</feature>
<dbReference type="InterPro" id="IPR050706">
    <property type="entry name" value="Cyclic-di-GMP_PDE-like"/>
</dbReference>
<comment type="caution">
    <text evidence="2">The sequence shown here is derived from an EMBL/GenBank/DDBJ whole genome shotgun (WGS) entry which is preliminary data.</text>
</comment>
<sequence>MIDEFGPGDEALLWPPVAHAGDRFRGLVQDSGMTAGPFADGALRVSGDLASGLQALANRLTFDEQNALRVLSVGAGGTATMADMPRVRTLEQVVRRLRGAWLVDLIEADGIVSLYQPILSAATGANFAFEALARGRGDDGQLIPAGRLFEAARDAALMTQLDLAARVAAVRGFAQVRPDSRLFINFQPTTIYNPATCLRRTFELVDELQLDRSRIVFEVVESEEIKDQAHLLDVLQTYRNAGFQVALDDLGSGFSSLNLLHRLRPDYVKLDMELVRGVANEPYKGSITRKLLETARELGIATICEGVEDAADHTWLQQAGADYVQGYLFAKPGALSDFVRNATT</sequence>
<evidence type="ECO:0000313" key="3">
    <source>
        <dbReference type="Proteomes" id="UP000681075"/>
    </source>
</evidence>
<dbReference type="SUPFAM" id="SSF141868">
    <property type="entry name" value="EAL domain-like"/>
    <property type="match status" value="1"/>
</dbReference>
<dbReference type="SMART" id="SM00052">
    <property type="entry name" value="EAL"/>
    <property type="match status" value="1"/>
</dbReference>
<keyword evidence="3" id="KW-1185">Reference proteome</keyword>
<dbReference type="PANTHER" id="PTHR33121:SF15">
    <property type="entry name" value="BLUE LIGHT- AND TEMPERATURE-REGULATED ANTIREPRESSOR BLUF"/>
    <property type="match status" value="1"/>
</dbReference>
<organism evidence="2 3">
    <name type="scientific">Roseiterribacter gracilis</name>
    <dbReference type="NCBI Taxonomy" id="2812848"/>
    <lineage>
        <taxon>Bacteria</taxon>
        <taxon>Pseudomonadati</taxon>
        <taxon>Pseudomonadota</taxon>
        <taxon>Alphaproteobacteria</taxon>
        <taxon>Rhodospirillales</taxon>
        <taxon>Roseiterribacteraceae</taxon>
        <taxon>Roseiterribacter</taxon>
    </lineage>
</organism>
<dbReference type="RefSeq" id="WP_420241890.1">
    <property type="nucleotide sequence ID" value="NZ_BOPV01000001.1"/>
</dbReference>
<evidence type="ECO:0000259" key="1">
    <source>
        <dbReference type="PROSITE" id="PS50883"/>
    </source>
</evidence>
<protein>
    <submittedName>
        <fullName evidence="2">Signal transduction protein</fullName>
    </submittedName>
</protein>
<proteinExistence type="predicted"/>
<dbReference type="Pfam" id="PF00563">
    <property type="entry name" value="EAL"/>
    <property type="match status" value="1"/>
</dbReference>
<dbReference type="PROSITE" id="PS50883">
    <property type="entry name" value="EAL"/>
    <property type="match status" value="1"/>
</dbReference>
<dbReference type="InterPro" id="IPR035919">
    <property type="entry name" value="EAL_sf"/>
</dbReference>